<dbReference type="PANTHER" id="PTHR36558">
    <property type="entry name" value="GLR1098 PROTEIN"/>
    <property type="match status" value="1"/>
</dbReference>
<evidence type="ECO:0000313" key="3">
    <source>
        <dbReference type="Proteomes" id="UP000050277"/>
    </source>
</evidence>
<keyword evidence="3" id="KW-1185">Reference proteome</keyword>
<reference evidence="2 3" key="1">
    <citation type="submission" date="2015-07" db="EMBL/GenBank/DDBJ databases">
        <title>Whole genome sequence of Herpetosiphon geysericola DSM 7119.</title>
        <authorList>
            <person name="Hemp J."/>
            <person name="Ward L.M."/>
            <person name="Pace L.A."/>
            <person name="Fischer W.W."/>
        </authorList>
    </citation>
    <scope>NUCLEOTIDE SEQUENCE [LARGE SCALE GENOMIC DNA]</scope>
    <source>
        <strain evidence="2 3">DSM 7119</strain>
    </source>
</reference>
<feature type="domain" description="Putative restriction endonuclease" evidence="1">
    <location>
        <begin position="12"/>
        <end position="174"/>
    </location>
</feature>
<evidence type="ECO:0000313" key="2">
    <source>
        <dbReference type="EMBL" id="KPL81360.1"/>
    </source>
</evidence>
<comment type="caution">
    <text evidence="2">The sequence shown here is derived from an EMBL/GenBank/DDBJ whole genome shotgun (WGS) entry which is preliminary data.</text>
</comment>
<dbReference type="EMBL" id="LGKP01000035">
    <property type="protein sequence ID" value="KPL81360.1"/>
    <property type="molecule type" value="Genomic_DNA"/>
</dbReference>
<dbReference type="Gene3D" id="3.90.1570.10">
    <property type="entry name" value="tt1808, chain A"/>
    <property type="match status" value="1"/>
</dbReference>
<dbReference type="InterPro" id="IPR012296">
    <property type="entry name" value="Nuclease_put_TT1808"/>
</dbReference>
<dbReference type="PANTHER" id="PTHR36558:SF1">
    <property type="entry name" value="RESTRICTION ENDONUCLEASE DOMAIN-CONTAINING PROTEIN-RELATED"/>
    <property type="match status" value="1"/>
</dbReference>
<dbReference type="AlphaFoldDB" id="A0A0P6XLY7"/>
<dbReference type="RefSeq" id="WP_054536639.1">
    <property type="nucleotide sequence ID" value="NZ_LGKP01000035.1"/>
</dbReference>
<dbReference type="InterPro" id="IPR011335">
    <property type="entry name" value="Restrct_endonuc-II-like"/>
</dbReference>
<sequence>MSAESISPMTIEEYLAGERTSPTKHEFLNGLVYALAGASRNHNLIVANLIAELHSQLKQRSCTVFPSDLRIKISATGLYTYPDVSVVCGETWFDDSHQDTLLNPTLIIEVLSPSTEHYDRGRKFQHYRQIPSLREYLLVSQDPYHIEHYSRQAANQWLLSEINDPQAVLELRSIQCMLTVQEVYAKI</sequence>
<dbReference type="InterPro" id="IPR008538">
    <property type="entry name" value="Uma2"/>
</dbReference>
<dbReference type="CDD" id="cd06260">
    <property type="entry name" value="DUF820-like"/>
    <property type="match status" value="1"/>
</dbReference>
<proteinExistence type="predicted"/>
<gene>
    <name evidence="2" type="ORF">SE18_22140</name>
</gene>
<dbReference type="SUPFAM" id="SSF52980">
    <property type="entry name" value="Restriction endonuclease-like"/>
    <property type="match status" value="1"/>
</dbReference>
<dbReference type="Pfam" id="PF05685">
    <property type="entry name" value="Uma2"/>
    <property type="match status" value="1"/>
</dbReference>
<dbReference type="STRING" id="70996.SE18_22140"/>
<name>A0A0P6XLY7_9CHLR</name>
<accession>A0A0P6XLY7</accession>
<organism evidence="2 3">
    <name type="scientific">Herpetosiphon geysericola</name>
    <dbReference type="NCBI Taxonomy" id="70996"/>
    <lineage>
        <taxon>Bacteria</taxon>
        <taxon>Bacillati</taxon>
        <taxon>Chloroflexota</taxon>
        <taxon>Chloroflexia</taxon>
        <taxon>Herpetosiphonales</taxon>
        <taxon>Herpetosiphonaceae</taxon>
        <taxon>Herpetosiphon</taxon>
    </lineage>
</organism>
<dbReference type="Proteomes" id="UP000050277">
    <property type="component" value="Unassembled WGS sequence"/>
</dbReference>
<protein>
    <recommendedName>
        <fullName evidence="1">Putative restriction endonuclease domain-containing protein</fullName>
    </recommendedName>
</protein>
<evidence type="ECO:0000259" key="1">
    <source>
        <dbReference type="Pfam" id="PF05685"/>
    </source>
</evidence>